<sequence>MTPAEWGGRRWRRARGAGARCSLCSLLLRRRLPSLRQEEFFKKAINQQAAPGRRPAAGGVVGSDYDCGPRIDRQIPKLRIRAADIVHRMSKLNWQWTCCIVREIDKSLGKKCSQMATTTKDYLKLDVAAWDGVLW</sequence>
<name>A0A4C1T920_EUMVA</name>
<gene>
    <name evidence="1" type="ORF">EVAR_81069_1</name>
</gene>
<reference evidence="1 2" key="1">
    <citation type="journal article" date="2019" name="Commun. Biol.">
        <title>The bagworm genome reveals a unique fibroin gene that provides high tensile strength.</title>
        <authorList>
            <person name="Kono N."/>
            <person name="Nakamura H."/>
            <person name="Ohtoshi R."/>
            <person name="Tomita M."/>
            <person name="Numata K."/>
            <person name="Arakawa K."/>
        </authorList>
    </citation>
    <scope>NUCLEOTIDE SEQUENCE [LARGE SCALE GENOMIC DNA]</scope>
</reference>
<proteinExistence type="predicted"/>
<dbReference type="EMBL" id="BGZK01000037">
    <property type="protein sequence ID" value="GBP09791.1"/>
    <property type="molecule type" value="Genomic_DNA"/>
</dbReference>
<dbReference type="AlphaFoldDB" id="A0A4C1T920"/>
<organism evidence="1 2">
    <name type="scientific">Eumeta variegata</name>
    <name type="common">Bagworm moth</name>
    <name type="synonym">Eumeta japonica</name>
    <dbReference type="NCBI Taxonomy" id="151549"/>
    <lineage>
        <taxon>Eukaryota</taxon>
        <taxon>Metazoa</taxon>
        <taxon>Ecdysozoa</taxon>
        <taxon>Arthropoda</taxon>
        <taxon>Hexapoda</taxon>
        <taxon>Insecta</taxon>
        <taxon>Pterygota</taxon>
        <taxon>Neoptera</taxon>
        <taxon>Endopterygota</taxon>
        <taxon>Lepidoptera</taxon>
        <taxon>Glossata</taxon>
        <taxon>Ditrysia</taxon>
        <taxon>Tineoidea</taxon>
        <taxon>Psychidae</taxon>
        <taxon>Oiketicinae</taxon>
        <taxon>Eumeta</taxon>
    </lineage>
</organism>
<evidence type="ECO:0000313" key="1">
    <source>
        <dbReference type="EMBL" id="GBP09791.1"/>
    </source>
</evidence>
<accession>A0A4C1T920</accession>
<comment type="caution">
    <text evidence="1">The sequence shown here is derived from an EMBL/GenBank/DDBJ whole genome shotgun (WGS) entry which is preliminary data.</text>
</comment>
<evidence type="ECO:0000313" key="2">
    <source>
        <dbReference type="Proteomes" id="UP000299102"/>
    </source>
</evidence>
<keyword evidence="2" id="KW-1185">Reference proteome</keyword>
<protein>
    <submittedName>
        <fullName evidence="1">Uncharacterized protein</fullName>
    </submittedName>
</protein>
<dbReference type="Proteomes" id="UP000299102">
    <property type="component" value="Unassembled WGS sequence"/>
</dbReference>